<keyword evidence="1" id="KW-0812">Transmembrane</keyword>
<evidence type="ECO:0000313" key="2">
    <source>
        <dbReference type="EMBL" id="KAG8198571.1"/>
    </source>
</evidence>
<dbReference type="InterPro" id="IPR036259">
    <property type="entry name" value="MFS_trans_sf"/>
</dbReference>
<comment type="caution">
    <text evidence="2">The sequence shown here is derived from an EMBL/GenBank/DDBJ whole genome shotgun (WGS) entry which is preliminary data.</text>
</comment>
<keyword evidence="1" id="KW-0472">Membrane</keyword>
<proteinExistence type="predicted"/>
<evidence type="ECO:0008006" key="4">
    <source>
        <dbReference type="Google" id="ProtNLM"/>
    </source>
</evidence>
<dbReference type="EMBL" id="JAFNEN010000038">
    <property type="protein sequence ID" value="KAG8198571.1"/>
    <property type="molecule type" value="Genomic_DNA"/>
</dbReference>
<gene>
    <name evidence="2" type="ORF">JTE90_026469</name>
</gene>
<reference evidence="2 3" key="1">
    <citation type="journal article" date="2022" name="Nat. Ecol. Evol.">
        <title>A masculinizing supergene underlies an exaggerated male reproductive morph in a spider.</title>
        <authorList>
            <person name="Hendrickx F."/>
            <person name="De Corte Z."/>
            <person name="Sonet G."/>
            <person name="Van Belleghem S.M."/>
            <person name="Kostlbacher S."/>
            <person name="Vangestel C."/>
        </authorList>
    </citation>
    <scope>NUCLEOTIDE SEQUENCE [LARGE SCALE GENOMIC DNA]</scope>
    <source>
        <strain evidence="2">W744_W776</strain>
    </source>
</reference>
<evidence type="ECO:0000256" key="1">
    <source>
        <dbReference type="SAM" id="Phobius"/>
    </source>
</evidence>
<sequence>MLPRIEYLYLTMGLFCGFGVGLMDFSSVFIIGVDFDKNRATAMGISFSGSGLGYLLMTPLMHGGMSKGEST</sequence>
<dbReference type="InterPro" id="IPR050327">
    <property type="entry name" value="Proton-linked_MCT"/>
</dbReference>
<feature type="transmembrane region" description="Helical" evidence="1">
    <location>
        <begin position="39"/>
        <end position="57"/>
    </location>
</feature>
<dbReference type="Proteomes" id="UP000827092">
    <property type="component" value="Unassembled WGS sequence"/>
</dbReference>
<protein>
    <recommendedName>
        <fullName evidence="4">Major facilitator superfamily (MFS) profile domain-containing protein</fullName>
    </recommendedName>
</protein>
<dbReference type="SUPFAM" id="SSF103473">
    <property type="entry name" value="MFS general substrate transporter"/>
    <property type="match status" value="1"/>
</dbReference>
<keyword evidence="3" id="KW-1185">Reference proteome</keyword>
<name>A0AAV6VS07_9ARAC</name>
<dbReference type="PANTHER" id="PTHR11360">
    <property type="entry name" value="MONOCARBOXYLATE TRANSPORTER"/>
    <property type="match status" value="1"/>
</dbReference>
<dbReference type="PANTHER" id="PTHR11360:SF284">
    <property type="entry name" value="EG:103B4.3 PROTEIN-RELATED"/>
    <property type="match status" value="1"/>
</dbReference>
<evidence type="ECO:0000313" key="3">
    <source>
        <dbReference type="Proteomes" id="UP000827092"/>
    </source>
</evidence>
<dbReference type="GO" id="GO:0008028">
    <property type="term" value="F:monocarboxylic acid transmembrane transporter activity"/>
    <property type="evidence" value="ECO:0007669"/>
    <property type="project" value="TreeGrafter"/>
</dbReference>
<keyword evidence="1" id="KW-1133">Transmembrane helix</keyword>
<dbReference type="AlphaFoldDB" id="A0AAV6VS07"/>
<feature type="transmembrane region" description="Helical" evidence="1">
    <location>
        <begin position="7"/>
        <end position="33"/>
    </location>
</feature>
<accession>A0AAV6VS07</accession>
<organism evidence="2 3">
    <name type="scientific">Oedothorax gibbosus</name>
    <dbReference type="NCBI Taxonomy" id="931172"/>
    <lineage>
        <taxon>Eukaryota</taxon>
        <taxon>Metazoa</taxon>
        <taxon>Ecdysozoa</taxon>
        <taxon>Arthropoda</taxon>
        <taxon>Chelicerata</taxon>
        <taxon>Arachnida</taxon>
        <taxon>Araneae</taxon>
        <taxon>Araneomorphae</taxon>
        <taxon>Entelegynae</taxon>
        <taxon>Araneoidea</taxon>
        <taxon>Linyphiidae</taxon>
        <taxon>Erigoninae</taxon>
        <taxon>Oedothorax</taxon>
    </lineage>
</organism>